<feature type="domain" description="F-box" evidence="2">
    <location>
        <begin position="1"/>
        <end position="47"/>
    </location>
</feature>
<organism evidence="3 4">
    <name type="scientific">Diatrype stigma</name>
    <dbReference type="NCBI Taxonomy" id="117547"/>
    <lineage>
        <taxon>Eukaryota</taxon>
        <taxon>Fungi</taxon>
        <taxon>Dikarya</taxon>
        <taxon>Ascomycota</taxon>
        <taxon>Pezizomycotina</taxon>
        <taxon>Sordariomycetes</taxon>
        <taxon>Xylariomycetidae</taxon>
        <taxon>Xylariales</taxon>
        <taxon>Diatrypaceae</taxon>
        <taxon>Diatrype</taxon>
    </lineage>
</organism>
<dbReference type="PROSITE" id="PS50181">
    <property type="entry name" value="FBOX"/>
    <property type="match status" value="1"/>
</dbReference>
<accession>A0AAN9V872</accession>
<dbReference type="InterPro" id="IPR002110">
    <property type="entry name" value="Ankyrin_rpt"/>
</dbReference>
<evidence type="ECO:0000256" key="1">
    <source>
        <dbReference type="PROSITE-ProRule" id="PRU00023"/>
    </source>
</evidence>
<evidence type="ECO:0000313" key="3">
    <source>
        <dbReference type="EMBL" id="KAK7756359.1"/>
    </source>
</evidence>
<comment type="caution">
    <text evidence="3">The sequence shown here is derived from an EMBL/GenBank/DDBJ whole genome shotgun (WGS) entry which is preliminary data.</text>
</comment>
<reference evidence="3 4" key="1">
    <citation type="submission" date="2024-02" db="EMBL/GenBank/DDBJ databases">
        <title>De novo assembly and annotation of 12 fungi associated with fruit tree decline syndrome in Ontario, Canada.</title>
        <authorList>
            <person name="Sulman M."/>
            <person name="Ellouze W."/>
            <person name="Ilyukhin E."/>
        </authorList>
    </citation>
    <scope>NUCLEOTIDE SEQUENCE [LARGE SCALE GENOMIC DNA]</scope>
    <source>
        <strain evidence="3 4">M11/M66-122</strain>
    </source>
</reference>
<dbReference type="SUPFAM" id="SSF48403">
    <property type="entry name" value="Ankyrin repeat"/>
    <property type="match status" value="1"/>
</dbReference>
<keyword evidence="4" id="KW-1185">Reference proteome</keyword>
<dbReference type="InterPro" id="IPR051616">
    <property type="entry name" value="Cul2-RING_E3_ligase_SR"/>
</dbReference>
<feature type="repeat" description="ANK" evidence="1">
    <location>
        <begin position="87"/>
        <end position="119"/>
    </location>
</feature>
<gene>
    <name evidence="3" type="ORF">SLS62_001585</name>
</gene>
<dbReference type="Pfam" id="PF12796">
    <property type="entry name" value="Ank_2"/>
    <property type="match status" value="1"/>
</dbReference>
<keyword evidence="1" id="KW-0040">ANK repeat</keyword>
<name>A0AAN9V872_9PEZI</name>
<dbReference type="PROSITE" id="PS50088">
    <property type="entry name" value="ANK_REPEAT"/>
    <property type="match status" value="2"/>
</dbReference>
<evidence type="ECO:0000259" key="2">
    <source>
        <dbReference type="PROSITE" id="PS50181"/>
    </source>
</evidence>
<proteinExistence type="predicted"/>
<dbReference type="InterPro" id="IPR001810">
    <property type="entry name" value="F-box_dom"/>
</dbReference>
<evidence type="ECO:0000313" key="4">
    <source>
        <dbReference type="Proteomes" id="UP001320420"/>
    </source>
</evidence>
<protein>
    <recommendedName>
        <fullName evidence="2">F-box domain-containing protein</fullName>
    </recommendedName>
</protein>
<dbReference type="PANTHER" id="PTHR46224">
    <property type="entry name" value="ANKYRIN REPEAT FAMILY PROTEIN"/>
    <property type="match status" value="1"/>
</dbReference>
<dbReference type="AlphaFoldDB" id="A0AAN9V872"/>
<dbReference type="InterPro" id="IPR036770">
    <property type="entry name" value="Ankyrin_rpt-contain_sf"/>
</dbReference>
<dbReference type="EMBL" id="JAKJXP020000007">
    <property type="protein sequence ID" value="KAK7756359.1"/>
    <property type="molecule type" value="Genomic_DNA"/>
</dbReference>
<dbReference type="Proteomes" id="UP001320420">
    <property type="component" value="Unassembled WGS sequence"/>
</dbReference>
<dbReference type="SMART" id="SM00248">
    <property type="entry name" value="ANK"/>
    <property type="match status" value="5"/>
</dbReference>
<dbReference type="Gene3D" id="1.25.40.20">
    <property type="entry name" value="Ankyrin repeat-containing domain"/>
    <property type="match status" value="1"/>
</dbReference>
<dbReference type="PROSITE" id="PS50297">
    <property type="entry name" value="ANK_REP_REGION"/>
    <property type="match status" value="2"/>
</dbReference>
<feature type="repeat" description="ANK" evidence="1">
    <location>
        <begin position="156"/>
        <end position="188"/>
    </location>
</feature>
<sequence>MSLINLPVEVILEIVRHIESCRDMNSFLRVNRGLYSLLGDELYIKNIKQQNSVALIWAAERGRPSTVRYFLALGANPNAQLNTPFGGRRTALHAASRKGHFRIVQILLDYGANPRVEDASTRTPLCEALCAGHERVARQLARHTKDFASFIAIRNMALSPIHVAARLHKYNSIRWLIEAGQDINQTNSQGKTALHFVLSSGLTGDDTLRVAMALVDMGANFGCGSHCAPDEAATRARHRGLASPTPLVRCFFERISCRCGVETMTKFLEKRKTSKSYKGWYNVDTVAKTRIALLGHAL</sequence>
<dbReference type="Pfam" id="PF13637">
    <property type="entry name" value="Ank_4"/>
    <property type="match status" value="1"/>
</dbReference>